<evidence type="ECO:0000256" key="1">
    <source>
        <dbReference type="ARBA" id="ARBA00023015"/>
    </source>
</evidence>
<dbReference type="Pfam" id="PF00440">
    <property type="entry name" value="TetR_N"/>
    <property type="match status" value="1"/>
</dbReference>
<evidence type="ECO:0000259" key="5">
    <source>
        <dbReference type="PROSITE" id="PS50977"/>
    </source>
</evidence>
<keyword evidence="3" id="KW-0804">Transcription</keyword>
<gene>
    <name evidence="6" type="ORF">GM1_035_00370</name>
</gene>
<dbReference type="GO" id="GO:0003700">
    <property type="term" value="F:DNA-binding transcription factor activity"/>
    <property type="evidence" value="ECO:0007669"/>
    <property type="project" value="TreeGrafter"/>
</dbReference>
<keyword evidence="7" id="KW-1185">Reference proteome</keyword>
<evidence type="ECO:0000256" key="4">
    <source>
        <dbReference type="PROSITE-ProRule" id="PRU00335"/>
    </source>
</evidence>
<protein>
    <submittedName>
        <fullName evidence="6">Putative TetR family transcriptional regulator</fullName>
    </submittedName>
</protein>
<dbReference type="GO" id="GO:0000976">
    <property type="term" value="F:transcription cis-regulatory region binding"/>
    <property type="evidence" value="ECO:0007669"/>
    <property type="project" value="TreeGrafter"/>
</dbReference>
<feature type="DNA-binding region" description="H-T-H motif" evidence="4">
    <location>
        <begin position="18"/>
        <end position="37"/>
    </location>
</feature>
<dbReference type="InterPro" id="IPR050109">
    <property type="entry name" value="HTH-type_TetR-like_transc_reg"/>
</dbReference>
<keyword evidence="2 4" id="KW-0238">DNA-binding</keyword>
<comment type="caution">
    <text evidence="6">The sequence shown here is derived from an EMBL/GenBank/DDBJ whole genome shotgun (WGS) entry which is preliminary data.</text>
</comment>
<dbReference type="STRING" id="410332.SAMN04488550_1585"/>
<evidence type="ECO:0000256" key="3">
    <source>
        <dbReference type="ARBA" id="ARBA00023163"/>
    </source>
</evidence>
<keyword evidence="1" id="KW-0805">Transcription regulation</keyword>
<dbReference type="SUPFAM" id="SSF48498">
    <property type="entry name" value="Tetracyclin repressor-like, C-terminal domain"/>
    <property type="match status" value="1"/>
</dbReference>
<dbReference type="PANTHER" id="PTHR30055:SF151">
    <property type="entry name" value="TRANSCRIPTIONAL REGULATORY PROTEIN"/>
    <property type="match status" value="1"/>
</dbReference>
<dbReference type="Proteomes" id="UP000035009">
    <property type="component" value="Unassembled WGS sequence"/>
</dbReference>
<dbReference type="PANTHER" id="PTHR30055">
    <property type="entry name" value="HTH-TYPE TRANSCRIPTIONAL REGULATOR RUTR"/>
    <property type="match status" value="1"/>
</dbReference>
<reference evidence="6 7" key="1">
    <citation type="submission" date="2013-02" db="EMBL/GenBank/DDBJ databases">
        <title>Whole genome shotgun sequence of Gordonia malaquae NBRC 108250.</title>
        <authorList>
            <person name="Yoshida I."/>
            <person name="Hosoyama A."/>
            <person name="Tsuchikane K."/>
            <person name="Ando Y."/>
            <person name="Baba S."/>
            <person name="Ohji S."/>
            <person name="Hamada M."/>
            <person name="Tamura T."/>
            <person name="Yamazoe A."/>
            <person name="Yamazaki S."/>
            <person name="Fujita N."/>
        </authorList>
    </citation>
    <scope>NUCLEOTIDE SEQUENCE [LARGE SCALE GENOMIC DNA]</scope>
    <source>
        <strain evidence="6 7">NBRC 108250</strain>
    </source>
</reference>
<dbReference type="InterPro" id="IPR009057">
    <property type="entry name" value="Homeodomain-like_sf"/>
</dbReference>
<organism evidence="6 7">
    <name type="scientific">Gordonia malaquae NBRC 108250</name>
    <dbReference type="NCBI Taxonomy" id="1223542"/>
    <lineage>
        <taxon>Bacteria</taxon>
        <taxon>Bacillati</taxon>
        <taxon>Actinomycetota</taxon>
        <taxon>Actinomycetes</taxon>
        <taxon>Mycobacteriales</taxon>
        <taxon>Gordoniaceae</taxon>
        <taxon>Gordonia</taxon>
    </lineage>
</organism>
<dbReference type="GO" id="GO:0045892">
    <property type="term" value="P:negative regulation of DNA-templated transcription"/>
    <property type="evidence" value="ECO:0007669"/>
    <property type="project" value="InterPro"/>
</dbReference>
<dbReference type="Gene3D" id="1.10.357.10">
    <property type="entry name" value="Tetracycline Repressor, domain 2"/>
    <property type="match status" value="1"/>
</dbReference>
<dbReference type="Gene3D" id="1.10.10.60">
    <property type="entry name" value="Homeodomain-like"/>
    <property type="match status" value="1"/>
</dbReference>
<proteinExistence type="predicted"/>
<dbReference type="AlphaFoldDB" id="M3UZP6"/>
<evidence type="ECO:0000313" key="7">
    <source>
        <dbReference type="Proteomes" id="UP000035009"/>
    </source>
</evidence>
<accession>M3UZP6</accession>
<dbReference type="eggNOG" id="COG1309">
    <property type="taxonomic scope" value="Bacteria"/>
</dbReference>
<dbReference type="InterPro" id="IPR036271">
    <property type="entry name" value="Tet_transcr_reg_TetR-rel_C_sf"/>
</dbReference>
<feature type="domain" description="HTH tetR-type" evidence="5">
    <location>
        <begin position="1"/>
        <end position="55"/>
    </location>
</feature>
<dbReference type="EMBL" id="BAOP01000035">
    <property type="protein sequence ID" value="GAC81497.1"/>
    <property type="molecule type" value="Genomic_DNA"/>
</dbReference>
<dbReference type="Pfam" id="PF02909">
    <property type="entry name" value="TetR_C_1"/>
    <property type="match status" value="1"/>
</dbReference>
<name>M3UZP6_GORML</name>
<dbReference type="SUPFAM" id="SSF46689">
    <property type="entry name" value="Homeodomain-like"/>
    <property type="match status" value="1"/>
</dbReference>
<evidence type="ECO:0000313" key="6">
    <source>
        <dbReference type="EMBL" id="GAC81497.1"/>
    </source>
</evidence>
<dbReference type="PROSITE" id="PS50977">
    <property type="entry name" value="HTH_TETR_2"/>
    <property type="match status" value="1"/>
</dbReference>
<evidence type="ECO:0000256" key="2">
    <source>
        <dbReference type="ARBA" id="ARBA00023125"/>
    </source>
</evidence>
<dbReference type="InterPro" id="IPR001647">
    <property type="entry name" value="HTH_TetR"/>
</dbReference>
<sequence length="205" mass="22101">MIDAAVAIMDSDGADALTFRSLGRALDVDHTAVLRHFRNKNDLLLALADRLLREAVSAIEPSNDWRETLRVLGHSVRNACRTHPHVAVAVAGRTVRSEAEFAGADLVIGALLSAGIEGAEAASYYRALVDVALSYAALEAAIATLPADDLAADRLAWSREYQSVDPDRFPNLASVAEHLPDVDDQDQFEVALGLFIDAIEVRASR</sequence>
<dbReference type="InterPro" id="IPR004111">
    <property type="entry name" value="Repressor_TetR_C"/>
</dbReference>